<dbReference type="PANTHER" id="PTHR46847:SF1">
    <property type="entry name" value="D-ALLOSE-BINDING PERIPLASMIC PROTEIN-RELATED"/>
    <property type="match status" value="1"/>
</dbReference>
<sequence length="353" mass="38180">MGVQSAMGRALVLLLGLALIGVWAQQSGPRPPFTIGVSNGFIGSEWRVQMLDDMRVVNEAYKQQGLTRDLVIQSANVDVAGQINQIRNLVLRRVNGIIINPNSQSGLNAAIRDAVRAGVRVVSVDQEVSAPEAINVTIDQKEWAKISMRWLAETLGGKGNIVIINGIAGHPANEARYEGVKEVLAQYPGIQVLNVSNADWDQAKGQEVMSRLIASYPNIDGVWSQDGMAEGALRALLAANLPRLPVMAGEARAGYLRLWAEAKRRYPDFKSFGVCNPPGVGASGLKVMVRLLQGKTLKAGVLQGPFKNTIYVPIPCQVSDATLGEALRQIQGKPDTYVLDGIITDEQADAYFR</sequence>
<gene>
    <name evidence="5" type="ORF">ENM28_07000</name>
</gene>
<dbReference type="SUPFAM" id="SSF53822">
    <property type="entry name" value="Periplasmic binding protein-like I"/>
    <property type="match status" value="1"/>
</dbReference>
<protein>
    <submittedName>
        <fullName evidence="5">Sugar ABC transporter substrate-binding protein</fullName>
    </submittedName>
</protein>
<reference evidence="5" key="1">
    <citation type="journal article" date="2020" name="mSystems">
        <title>Genome- and Community-Level Interaction Insights into Carbon Utilization and Element Cycling Functions of Hydrothermarchaeota in Hydrothermal Sediment.</title>
        <authorList>
            <person name="Zhou Z."/>
            <person name="Liu Y."/>
            <person name="Xu W."/>
            <person name="Pan J."/>
            <person name="Luo Z.H."/>
            <person name="Li M."/>
        </authorList>
    </citation>
    <scope>NUCLEOTIDE SEQUENCE [LARGE SCALE GENOMIC DNA]</scope>
    <source>
        <strain evidence="5">SpSt-1071</strain>
    </source>
</reference>
<evidence type="ECO:0000259" key="4">
    <source>
        <dbReference type="Pfam" id="PF13407"/>
    </source>
</evidence>
<dbReference type="CDD" id="cd19999">
    <property type="entry name" value="PBP1_ABC_sugar_binding-like"/>
    <property type="match status" value="1"/>
</dbReference>
<dbReference type="Pfam" id="PF13407">
    <property type="entry name" value="Peripla_BP_4"/>
    <property type="match status" value="1"/>
</dbReference>
<dbReference type="GO" id="GO:0030246">
    <property type="term" value="F:carbohydrate binding"/>
    <property type="evidence" value="ECO:0007669"/>
    <property type="project" value="UniProtKB-ARBA"/>
</dbReference>
<feature type="domain" description="Periplasmic binding protein" evidence="4">
    <location>
        <begin position="35"/>
        <end position="295"/>
    </location>
</feature>
<organism evidence="5">
    <name type="scientific">Thermus caliditerrae</name>
    <dbReference type="NCBI Taxonomy" id="1330700"/>
    <lineage>
        <taxon>Bacteria</taxon>
        <taxon>Thermotogati</taxon>
        <taxon>Deinococcota</taxon>
        <taxon>Deinococci</taxon>
        <taxon>Thermales</taxon>
        <taxon>Thermaceae</taxon>
        <taxon>Thermus</taxon>
    </lineage>
</organism>
<proteinExistence type="inferred from homology"/>
<dbReference type="EMBL" id="DRXE01000253">
    <property type="protein sequence ID" value="HHM68432.1"/>
    <property type="molecule type" value="Genomic_DNA"/>
</dbReference>
<evidence type="ECO:0000313" key="5">
    <source>
        <dbReference type="EMBL" id="HHM68432.1"/>
    </source>
</evidence>
<evidence type="ECO:0000256" key="1">
    <source>
        <dbReference type="ARBA" id="ARBA00004196"/>
    </source>
</evidence>
<dbReference type="GO" id="GO:0030313">
    <property type="term" value="C:cell envelope"/>
    <property type="evidence" value="ECO:0007669"/>
    <property type="project" value="UniProtKB-SubCell"/>
</dbReference>
<comment type="subcellular location">
    <subcellularLocation>
        <location evidence="1">Cell envelope</location>
    </subcellularLocation>
</comment>
<evidence type="ECO:0000256" key="3">
    <source>
        <dbReference type="ARBA" id="ARBA00022729"/>
    </source>
</evidence>
<dbReference type="Gene3D" id="3.40.50.2300">
    <property type="match status" value="2"/>
</dbReference>
<keyword evidence="3" id="KW-0732">Signal</keyword>
<dbReference type="PANTHER" id="PTHR46847">
    <property type="entry name" value="D-ALLOSE-BINDING PERIPLASMIC PROTEIN-RELATED"/>
    <property type="match status" value="1"/>
</dbReference>
<comment type="similarity">
    <text evidence="2">Belongs to the bacterial solute-binding protein 2 family.</text>
</comment>
<dbReference type="AlphaFoldDB" id="A0A7C5VIL9"/>
<dbReference type="InterPro" id="IPR025997">
    <property type="entry name" value="SBP_2_dom"/>
</dbReference>
<comment type="caution">
    <text evidence="5">The sequence shown here is derived from an EMBL/GenBank/DDBJ whole genome shotgun (WGS) entry which is preliminary data.</text>
</comment>
<accession>A0A7C5VIL9</accession>
<dbReference type="InterPro" id="IPR028082">
    <property type="entry name" value="Peripla_BP_I"/>
</dbReference>
<evidence type="ECO:0000256" key="2">
    <source>
        <dbReference type="ARBA" id="ARBA00007639"/>
    </source>
</evidence>
<name>A0A7C5VIL9_9DEIN</name>